<sequence>MSRTSPQNFLSKLFLFIRLNLNLALLLLILILLIIPYISKLRTVIKDRYKLWIIRVDEIKENKLNEEKKTLLNKYGITQLSYYDGSLSSEITTYIDALVKLEDNWSEYNCQYKFPPTPTPLEDKFFNIDWSEYTPGSIKSEFNNLCMKIQSNRIAILALNNELPLIRELVNDLKELDKPEYIKFADQIQESINYFNKVTYSYIATPEGLDFKIPNSTIVAIENLLANDSQEIIKTTRMYFNSKRLLFVETIGIGCASCHQRWLYLFDLKGNKLWETTSDDGVLGGFTNNNFYIVEPIRSNDRLFSEFKGRYFKLIDGKIVEIE</sequence>
<gene>
    <name evidence="2" type="ORF">A2209_03440</name>
</gene>
<accession>A0A1F7KA10</accession>
<keyword evidence="1" id="KW-0812">Transmembrane</keyword>
<organism evidence="2 3">
    <name type="scientific">Candidatus Roizmanbacteria bacterium RIFOXYA1_FULL_41_12</name>
    <dbReference type="NCBI Taxonomy" id="1802082"/>
    <lineage>
        <taxon>Bacteria</taxon>
        <taxon>Candidatus Roizmaniibacteriota</taxon>
    </lineage>
</organism>
<evidence type="ECO:0000313" key="3">
    <source>
        <dbReference type="Proteomes" id="UP000178450"/>
    </source>
</evidence>
<evidence type="ECO:0000256" key="1">
    <source>
        <dbReference type="SAM" id="Phobius"/>
    </source>
</evidence>
<keyword evidence="1" id="KW-0472">Membrane</keyword>
<name>A0A1F7KA10_9BACT</name>
<dbReference type="EMBL" id="MGBG01000016">
    <property type="protein sequence ID" value="OGK64709.1"/>
    <property type="molecule type" value="Genomic_DNA"/>
</dbReference>
<dbReference type="Proteomes" id="UP000178450">
    <property type="component" value="Unassembled WGS sequence"/>
</dbReference>
<proteinExistence type="predicted"/>
<keyword evidence="1" id="KW-1133">Transmembrane helix</keyword>
<evidence type="ECO:0000313" key="2">
    <source>
        <dbReference type="EMBL" id="OGK64709.1"/>
    </source>
</evidence>
<protein>
    <submittedName>
        <fullName evidence="2">Uncharacterized protein</fullName>
    </submittedName>
</protein>
<reference evidence="2 3" key="1">
    <citation type="journal article" date="2016" name="Nat. Commun.">
        <title>Thousands of microbial genomes shed light on interconnected biogeochemical processes in an aquifer system.</title>
        <authorList>
            <person name="Anantharaman K."/>
            <person name="Brown C.T."/>
            <person name="Hug L.A."/>
            <person name="Sharon I."/>
            <person name="Castelle C.J."/>
            <person name="Probst A.J."/>
            <person name="Thomas B.C."/>
            <person name="Singh A."/>
            <person name="Wilkins M.J."/>
            <person name="Karaoz U."/>
            <person name="Brodie E.L."/>
            <person name="Williams K.H."/>
            <person name="Hubbard S.S."/>
            <person name="Banfield J.F."/>
        </authorList>
    </citation>
    <scope>NUCLEOTIDE SEQUENCE [LARGE SCALE GENOMIC DNA]</scope>
</reference>
<comment type="caution">
    <text evidence="2">The sequence shown here is derived from an EMBL/GenBank/DDBJ whole genome shotgun (WGS) entry which is preliminary data.</text>
</comment>
<dbReference type="AlphaFoldDB" id="A0A1F7KA10"/>
<feature type="transmembrane region" description="Helical" evidence="1">
    <location>
        <begin position="15"/>
        <end position="38"/>
    </location>
</feature>